<feature type="transmembrane region" description="Helical" evidence="1">
    <location>
        <begin position="884"/>
        <end position="905"/>
    </location>
</feature>
<feature type="transmembrane region" description="Helical" evidence="1">
    <location>
        <begin position="380"/>
        <end position="404"/>
    </location>
</feature>
<dbReference type="Pfam" id="PF00873">
    <property type="entry name" value="ACR_tran"/>
    <property type="match status" value="1"/>
</dbReference>
<evidence type="ECO:0000313" key="3">
    <source>
        <dbReference type="Proteomes" id="UP000256520"/>
    </source>
</evidence>
<keyword evidence="1" id="KW-0472">Membrane</keyword>
<dbReference type="Gene3D" id="1.20.1640.10">
    <property type="entry name" value="Multidrug efflux transporter AcrB transmembrane domain"/>
    <property type="match status" value="2"/>
</dbReference>
<feature type="transmembrane region" description="Helical" evidence="1">
    <location>
        <begin position="354"/>
        <end position="374"/>
    </location>
</feature>
<keyword evidence="3" id="KW-1185">Reference proteome</keyword>
<feature type="transmembrane region" description="Helical" evidence="1">
    <location>
        <begin position="933"/>
        <end position="952"/>
    </location>
</feature>
<dbReference type="Gene3D" id="3.30.2090.10">
    <property type="entry name" value="Multidrug efflux transporter AcrB TolC docking domain, DN and DC subdomains"/>
    <property type="match status" value="2"/>
</dbReference>
<dbReference type="SUPFAM" id="SSF82693">
    <property type="entry name" value="Multidrug efflux transporter AcrB pore domain, PN1, PN2, PC1 and PC2 subdomains"/>
    <property type="match status" value="1"/>
</dbReference>
<dbReference type="Gene3D" id="3.30.70.1320">
    <property type="entry name" value="Multidrug efflux transporter AcrB pore domain like"/>
    <property type="match status" value="1"/>
</dbReference>
<accession>A0A3D8PRX3</accession>
<dbReference type="PANTHER" id="PTHR32063:SF0">
    <property type="entry name" value="SWARMING MOTILITY PROTEIN SWRC"/>
    <property type="match status" value="1"/>
</dbReference>
<feature type="transmembrane region" description="Helical" evidence="1">
    <location>
        <begin position="425"/>
        <end position="447"/>
    </location>
</feature>
<feature type="transmembrane region" description="Helical" evidence="1">
    <location>
        <begin position="832"/>
        <end position="851"/>
    </location>
</feature>
<feature type="transmembrane region" description="Helical" evidence="1">
    <location>
        <begin position="328"/>
        <end position="347"/>
    </location>
</feature>
<dbReference type="OrthoDB" id="9757876at2"/>
<sequence>MLKFIVNRKILVGLATVLVLILGVYSLTKLDEELMPPVEFDGAYIAVNAGDMAAIEVERTITTPLEQSIQGIDGVEEIYSTSTIGQSSLQITIENGQGEAVSKEIESIANAVTSDVAEVTEVIADQMSMSANYEFFMDVSNGDMDALTAFSQDILEPRLEELPEVRDVSLMGIQEYEMSIELDRNSLAEFGLDSSQVISIIQQTNTEATLGEVQENGEQPSIRWETELTSIENVENIKIPTQGGFIALNEIADVTKQPLESASYVWKDGTKDFIFVQVGRNGDVTQIDMAEAIREEIQQIRDEGLIEDVELNELVAQADYVKDSIDGVTSNILIGGLVAIFILLLFLRNVRATVIIGLSIPTSILLTFITMWVLDYSFNMLSLIALGLGIGMMVDSSIVILESIYKKKEQGLKPLEAVLVGTKEVTSAVIASMLTTIVVFVPIGLMGGDIGQFMVILSVVVAITLISSVIVAFTLIPSLSERFFKISEKNKGKEGRIIRGYGDLVSWVVKKKRNSFAMILIFFLMFSGSMFLVSKIPMTIMPDMLNRYTELMIDLETGVSAEEKEELAATINETLATVDDVETSYIIDNGSMFYTLINMTKEEDITREQKEVNEEILSSLRELEEEQPVQSVQSAMSVTVGQPVQVQIKGENYDEMKAIVNDLTNELEGIEGLTGISNSIERTSYEKVVELNEKAMEDAGLSEIQVRQYIQEAFLDMPIGEVAINETSVPLVVKWNEEVVNEEALLDLKIPTVKEERTLSEFVELRNVNTPNEISHIDGERYITVSADIENTDLGTVNREVQNLINDFEIPSGYTISAGGDLETQQELISDLVIVLIISIFLVYLVMAVQFNNLAHPIIVMSVIPMTIVGVILGLFITQRELSMMSGMGIIMLIGIVLNNAILLIDRANQLTKEGVSPNEAISRAGKDRIRPIFMTTFTTVGGMLPLALASGTTSNYQAPMATAIISGLMFATMITLILIPSVYRIFNAIGNGFGRLFKKKQKVVQDGVKEQAG</sequence>
<name>A0A3D8PRX3_9BACI</name>
<proteinExistence type="predicted"/>
<organism evidence="2 3">
    <name type="scientific">Oceanobacillus chungangensis</name>
    <dbReference type="NCBI Taxonomy" id="1229152"/>
    <lineage>
        <taxon>Bacteria</taxon>
        <taxon>Bacillati</taxon>
        <taxon>Bacillota</taxon>
        <taxon>Bacilli</taxon>
        <taxon>Bacillales</taxon>
        <taxon>Bacillaceae</taxon>
        <taxon>Oceanobacillus</taxon>
    </lineage>
</organism>
<dbReference type="EMBL" id="PIOD01000011">
    <property type="protein sequence ID" value="RDW17725.1"/>
    <property type="molecule type" value="Genomic_DNA"/>
</dbReference>
<feature type="transmembrane region" description="Helical" evidence="1">
    <location>
        <begin position="964"/>
        <end position="987"/>
    </location>
</feature>
<dbReference type="AlphaFoldDB" id="A0A3D8PRX3"/>
<feature type="transmembrane region" description="Helical" evidence="1">
    <location>
        <begin position="858"/>
        <end position="878"/>
    </location>
</feature>
<evidence type="ECO:0000256" key="1">
    <source>
        <dbReference type="SAM" id="Phobius"/>
    </source>
</evidence>
<dbReference type="SUPFAM" id="SSF82714">
    <property type="entry name" value="Multidrug efflux transporter AcrB TolC docking domain, DN and DC subdomains"/>
    <property type="match status" value="1"/>
</dbReference>
<dbReference type="PANTHER" id="PTHR32063">
    <property type="match status" value="1"/>
</dbReference>
<dbReference type="PRINTS" id="PR00702">
    <property type="entry name" value="ACRIFLAVINRP"/>
</dbReference>
<keyword evidence="1" id="KW-0812">Transmembrane</keyword>
<dbReference type="RefSeq" id="WP_115749794.1">
    <property type="nucleotide sequence ID" value="NZ_PIOD01000011.1"/>
</dbReference>
<dbReference type="Proteomes" id="UP000256520">
    <property type="component" value="Unassembled WGS sequence"/>
</dbReference>
<evidence type="ECO:0000313" key="2">
    <source>
        <dbReference type="EMBL" id="RDW17725.1"/>
    </source>
</evidence>
<reference evidence="3" key="1">
    <citation type="submission" date="2017-11" db="EMBL/GenBank/DDBJ databases">
        <authorList>
            <person name="Zhu W."/>
        </authorList>
    </citation>
    <scope>NUCLEOTIDE SEQUENCE [LARGE SCALE GENOMIC DNA]</scope>
    <source>
        <strain evidence="3">CAU 1051</strain>
    </source>
</reference>
<dbReference type="GO" id="GO:0042910">
    <property type="term" value="F:xenobiotic transmembrane transporter activity"/>
    <property type="evidence" value="ECO:0007669"/>
    <property type="project" value="TreeGrafter"/>
</dbReference>
<dbReference type="InterPro" id="IPR027463">
    <property type="entry name" value="AcrB_DN_DC_subdom"/>
</dbReference>
<dbReference type="InterPro" id="IPR001036">
    <property type="entry name" value="Acrflvin-R"/>
</dbReference>
<feature type="transmembrane region" description="Helical" evidence="1">
    <location>
        <begin position="453"/>
        <end position="476"/>
    </location>
</feature>
<dbReference type="GO" id="GO:0005886">
    <property type="term" value="C:plasma membrane"/>
    <property type="evidence" value="ECO:0007669"/>
    <property type="project" value="TreeGrafter"/>
</dbReference>
<gene>
    <name evidence="2" type="ORF">CWR45_10335</name>
</gene>
<feature type="transmembrane region" description="Helical" evidence="1">
    <location>
        <begin position="516"/>
        <end position="534"/>
    </location>
</feature>
<protein>
    <submittedName>
        <fullName evidence="2">AcrB/AcrD/AcrF family protein</fullName>
    </submittedName>
</protein>
<dbReference type="Gene3D" id="3.30.70.1430">
    <property type="entry name" value="Multidrug efflux transporter AcrB pore domain"/>
    <property type="match status" value="2"/>
</dbReference>
<dbReference type="Gene3D" id="3.30.70.1440">
    <property type="entry name" value="Multidrug efflux transporter AcrB pore domain"/>
    <property type="match status" value="1"/>
</dbReference>
<keyword evidence="1" id="KW-1133">Transmembrane helix</keyword>
<comment type="caution">
    <text evidence="2">The sequence shown here is derived from an EMBL/GenBank/DDBJ whole genome shotgun (WGS) entry which is preliminary data.</text>
</comment>
<dbReference type="SUPFAM" id="SSF82866">
    <property type="entry name" value="Multidrug efflux transporter AcrB transmembrane domain"/>
    <property type="match status" value="2"/>
</dbReference>